<evidence type="ECO:0008006" key="3">
    <source>
        <dbReference type="Google" id="ProtNLM"/>
    </source>
</evidence>
<protein>
    <recommendedName>
        <fullName evidence="3">Lipoprotein</fullName>
    </recommendedName>
</protein>
<evidence type="ECO:0000313" key="1">
    <source>
        <dbReference type="EMBL" id="GHG63084.1"/>
    </source>
</evidence>
<evidence type="ECO:0000313" key="2">
    <source>
        <dbReference type="Proteomes" id="UP000619355"/>
    </source>
</evidence>
<dbReference type="Proteomes" id="UP000619355">
    <property type="component" value="Unassembled WGS sequence"/>
</dbReference>
<gene>
    <name evidence="1" type="ORF">GCM10018980_53320</name>
</gene>
<keyword evidence="2" id="KW-1185">Reference proteome</keyword>
<organism evidence="1 2">
    <name type="scientific">Streptomyces capoamus</name>
    <dbReference type="NCBI Taxonomy" id="68183"/>
    <lineage>
        <taxon>Bacteria</taxon>
        <taxon>Bacillati</taxon>
        <taxon>Actinomycetota</taxon>
        <taxon>Actinomycetes</taxon>
        <taxon>Kitasatosporales</taxon>
        <taxon>Streptomycetaceae</taxon>
        <taxon>Streptomyces</taxon>
    </lineage>
</organism>
<reference evidence="2" key="1">
    <citation type="journal article" date="2019" name="Int. J. Syst. Evol. Microbiol.">
        <title>The Global Catalogue of Microorganisms (GCM) 10K type strain sequencing project: providing services to taxonomists for standard genome sequencing and annotation.</title>
        <authorList>
            <consortium name="The Broad Institute Genomics Platform"/>
            <consortium name="The Broad Institute Genome Sequencing Center for Infectious Disease"/>
            <person name="Wu L."/>
            <person name="Ma J."/>
        </authorList>
    </citation>
    <scope>NUCLEOTIDE SEQUENCE [LARGE SCALE GENOMIC DNA]</scope>
    <source>
        <strain evidence="2">JCM 4253</strain>
    </source>
</reference>
<dbReference type="AlphaFoldDB" id="A0A919EZU2"/>
<sequence length="168" mass="17002">MGPTGRAGLVTVGAALLAVTSGCSYGGEPCAGVGTVAGVGVMFDSQGYGDLTGASYELCARGKCAKGTLRHERISNLRLPLPHDVDPDRGPVRFEVTPQGGGRPVIDASADAELTFQSDGCGGGDYSTGLAFTKAAGLTTKIPKSLSDAWMKQLRSLATASPDPSAPS</sequence>
<comment type="caution">
    <text evidence="1">The sequence shown here is derived from an EMBL/GenBank/DDBJ whole genome shotgun (WGS) entry which is preliminary data.</text>
</comment>
<dbReference type="RefSeq" id="WP_189984753.1">
    <property type="nucleotide sequence ID" value="NZ_BNBF01000018.1"/>
</dbReference>
<name>A0A919EZU2_9ACTN</name>
<dbReference type="EMBL" id="BNBF01000018">
    <property type="protein sequence ID" value="GHG63084.1"/>
    <property type="molecule type" value="Genomic_DNA"/>
</dbReference>
<accession>A0A919EZU2</accession>
<proteinExistence type="predicted"/>
<dbReference type="PROSITE" id="PS51257">
    <property type="entry name" value="PROKAR_LIPOPROTEIN"/>
    <property type="match status" value="1"/>
</dbReference>